<organism evidence="2 3">
    <name type="scientific">Romanomermis culicivorax</name>
    <name type="common">Nematode worm</name>
    <dbReference type="NCBI Taxonomy" id="13658"/>
    <lineage>
        <taxon>Eukaryota</taxon>
        <taxon>Metazoa</taxon>
        <taxon>Ecdysozoa</taxon>
        <taxon>Nematoda</taxon>
        <taxon>Enoplea</taxon>
        <taxon>Dorylaimia</taxon>
        <taxon>Mermithida</taxon>
        <taxon>Mermithoidea</taxon>
        <taxon>Mermithidae</taxon>
        <taxon>Romanomermis</taxon>
    </lineage>
</organism>
<name>A0A915KKP5_ROMCU</name>
<evidence type="ECO:0000256" key="1">
    <source>
        <dbReference type="SAM" id="MobiDB-lite"/>
    </source>
</evidence>
<sequence>MLFDCTIFIKLMITIEIICNNLISSLPTIQKVDCYCTEEKCLRGACDSHTCLIGVKNNVTFRDCNSRVKEHERKNKYTTDKKKKEAEKERDTLANWRVSMRSIHKEKHENMNEHTLGFSDYFNLVLYNQTSKSNSYQDTMMRPSGSTINVILFDTGRVVRSCADDEDYRMSTESCYRNAEDWSEVCSCGSHLCNSFAFLRSKLIEMDENSPSRHNQLQQQADTASDMLQLGSDSDTQDSARQKGPKNGLKNDTVRMISPAYGIKMPIELAQSLLSNKNNNSNKNAFEDFSSFMEESSAKIDDNSKIDLTNIDSNNRRLLHSSSLLSSDDYSNMIVISRDNDPHPTNEKRKNKIVNQSSLILVLIIVPLALALKGVER</sequence>
<dbReference type="Proteomes" id="UP000887565">
    <property type="component" value="Unplaced"/>
</dbReference>
<feature type="region of interest" description="Disordered" evidence="1">
    <location>
        <begin position="229"/>
        <end position="253"/>
    </location>
</feature>
<reference evidence="3" key="1">
    <citation type="submission" date="2022-11" db="UniProtKB">
        <authorList>
            <consortium name="WormBaseParasite"/>
        </authorList>
    </citation>
    <scope>IDENTIFICATION</scope>
</reference>
<evidence type="ECO:0000313" key="3">
    <source>
        <dbReference type="WBParaSite" id="nRc.2.0.1.t38997-RA"/>
    </source>
</evidence>
<accession>A0A915KKP5</accession>
<protein>
    <submittedName>
        <fullName evidence="3">Post-SET domain-containing protein</fullName>
    </submittedName>
</protein>
<dbReference type="AlphaFoldDB" id="A0A915KKP5"/>
<evidence type="ECO:0000313" key="2">
    <source>
        <dbReference type="Proteomes" id="UP000887565"/>
    </source>
</evidence>
<proteinExistence type="predicted"/>
<keyword evidence="2" id="KW-1185">Reference proteome</keyword>
<dbReference type="WBParaSite" id="nRc.2.0.1.t38997-RA">
    <property type="protein sequence ID" value="nRc.2.0.1.t38997-RA"/>
    <property type="gene ID" value="nRc.2.0.1.g38997"/>
</dbReference>